<dbReference type="InterPro" id="IPR011054">
    <property type="entry name" value="Rudment_hybrid_motif"/>
</dbReference>
<dbReference type="GO" id="GO:0005524">
    <property type="term" value="F:ATP binding"/>
    <property type="evidence" value="ECO:0007669"/>
    <property type="project" value="UniProtKB-KW"/>
</dbReference>
<keyword evidence="1" id="KW-0436">Ligase</keyword>
<keyword evidence="6" id="KW-1185">Reference proteome</keyword>
<dbReference type="InterPro" id="IPR005482">
    <property type="entry name" value="Biotin_COase_C"/>
</dbReference>
<dbReference type="PROSITE" id="PS50979">
    <property type="entry name" value="BC"/>
    <property type="match status" value="1"/>
</dbReference>
<evidence type="ECO:0000313" key="6">
    <source>
        <dbReference type="Proteomes" id="UP000297966"/>
    </source>
</evidence>
<comment type="caution">
    <text evidence="5">The sequence shown here is derived from an EMBL/GenBank/DDBJ whole genome shotgun (WGS) entry which is preliminary data.</text>
</comment>
<keyword evidence="2" id="KW-0547">Nucleotide-binding</keyword>
<dbReference type="Proteomes" id="UP000297966">
    <property type="component" value="Unassembled WGS sequence"/>
</dbReference>
<evidence type="ECO:0000259" key="4">
    <source>
        <dbReference type="PROSITE" id="PS50979"/>
    </source>
</evidence>
<evidence type="ECO:0000256" key="1">
    <source>
        <dbReference type="ARBA" id="ARBA00022598"/>
    </source>
</evidence>
<protein>
    <recommendedName>
        <fullName evidence="4">Biotin carboxylation domain-containing protein</fullName>
    </recommendedName>
</protein>
<dbReference type="GO" id="GO:0016874">
    <property type="term" value="F:ligase activity"/>
    <property type="evidence" value="ECO:0007669"/>
    <property type="project" value="UniProtKB-KW"/>
</dbReference>
<dbReference type="Pfam" id="PF02785">
    <property type="entry name" value="Biotin_carb_C"/>
    <property type="match status" value="1"/>
</dbReference>
<accession>A0A4Y9LFM4</accession>
<dbReference type="AlphaFoldDB" id="A0A4Y9LFM4"/>
<sequence length="67" mass="7239">MVSTGHAIELTPCAAAPIRGFVPTTGKVLRLESPDGLWIDSGIMQGRHITAFDPMLAKIIMPPQRLL</sequence>
<reference evidence="5 6" key="1">
    <citation type="submission" date="2019-03" db="EMBL/GenBank/DDBJ databases">
        <title>Bradyrhizobium diversity isolated from nodules of Chamaecrista fasciculata.</title>
        <authorList>
            <person name="Klepa M.S."/>
            <person name="Urquiaga M.O."/>
            <person name="Hungria M."/>
            <person name="Delamuta J.R."/>
        </authorList>
    </citation>
    <scope>NUCLEOTIDE SEQUENCE [LARGE SCALE GENOMIC DNA]</scope>
    <source>
        <strain evidence="5 6">CNPSo 3448</strain>
    </source>
</reference>
<gene>
    <name evidence="5" type="ORF">E4K65_34965</name>
</gene>
<feature type="domain" description="Biotin carboxylation" evidence="4">
    <location>
        <begin position="1"/>
        <end position="67"/>
    </location>
</feature>
<proteinExistence type="predicted"/>
<keyword evidence="3" id="KW-0067">ATP-binding</keyword>
<dbReference type="EMBL" id="SPQT01000027">
    <property type="protein sequence ID" value="TFV42268.1"/>
    <property type="molecule type" value="Genomic_DNA"/>
</dbReference>
<dbReference type="SUPFAM" id="SSF51246">
    <property type="entry name" value="Rudiment single hybrid motif"/>
    <property type="match status" value="1"/>
</dbReference>
<name>A0A4Y9LFM4_9BRAD</name>
<dbReference type="Gene3D" id="3.30.470.20">
    <property type="entry name" value="ATP-grasp fold, B domain"/>
    <property type="match status" value="1"/>
</dbReference>
<evidence type="ECO:0000256" key="2">
    <source>
        <dbReference type="ARBA" id="ARBA00022741"/>
    </source>
</evidence>
<evidence type="ECO:0000256" key="3">
    <source>
        <dbReference type="ARBA" id="ARBA00022840"/>
    </source>
</evidence>
<organism evidence="5 6">
    <name type="scientific">Bradyrhizobium niftali</name>
    <dbReference type="NCBI Taxonomy" id="2560055"/>
    <lineage>
        <taxon>Bacteria</taxon>
        <taxon>Pseudomonadati</taxon>
        <taxon>Pseudomonadota</taxon>
        <taxon>Alphaproteobacteria</taxon>
        <taxon>Hyphomicrobiales</taxon>
        <taxon>Nitrobacteraceae</taxon>
        <taxon>Bradyrhizobium</taxon>
    </lineage>
</organism>
<evidence type="ECO:0000313" key="5">
    <source>
        <dbReference type="EMBL" id="TFV42268.1"/>
    </source>
</evidence>
<dbReference type="InterPro" id="IPR011764">
    <property type="entry name" value="Biotin_carboxylation_dom"/>
</dbReference>